<keyword evidence="1" id="KW-1133">Transmembrane helix</keyword>
<protein>
    <submittedName>
        <fullName evidence="2">Uncharacterized protein</fullName>
    </submittedName>
</protein>
<evidence type="ECO:0000256" key="1">
    <source>
        <dbReference type="SAM" id="Phobius"/>
    </source>
</evidence>
<dbReference type="EMBL" id="GBXM01038873">
    <property type="protein sequence ID" value="JAH69704.1"/>
    <property type="molecule type" value="Transcribed_RNA"/>
</dbReference>
<keyword evidence="1" id="KW-0812">Transmembrane</keyword>
<keyword evidence="1" id="KW-0472">Membrane</keyword>
<organism evidence="2">
    <name type="scientific">Anguilla anguilla</name>
    <name type="common">European freshwater eel</name>
    <name type="synonym">Muraena anguilla</name>
    <dbReference type="NCBI Taxonomy" id="7936"/>
    <lineage>
        <taxon>Eukaryota</taxon>
        <taxon>Metazoa</taxon>
        <taxon>Chordata</taxon>
        <taxon>Craniata</taxon>
        <taxon>Vertebrata</taxon>
        <taxon>Euteleostomi</taxon>
        <taxon>Actinopterygii</taxon>
        <taxon>Neopterygii</taxon>
        <taxon>Teleostei</taxon>
        <taxon>Anguilliformes</taxon>
        <taxon>Anguillidae</taxon>
        <taxon>Anguilla</taxon>
    </lineage>
</organism>
<reference evidence="2" key="2">
    <citation type="journal article" date="2015" name="Fish Shellfish Immunol.">
        <title>Early steps in the European eel (Anguilla anguilla)-Vibrio vulnificus interaction in the gills: Role of the RtxA13 toxin.</title>
        <authorList>
            <person name="Callol A."/>
            <person name="Pajuelo D."/>
            <person name="Ebbesson L."/>
            <person name="Teles M."/>
            <person name="MacKenzie S."/>
            <person name="Amaro C."/>
        </authorList>
    </citation>
    <scope>NUCLEOTIDE SEQUENCE</scope>
</reference>
<feature type="transmembrane region" description="Helical" evidence="1">
    <location>
        <begin position="28"/>
        <end position="47"/>
    </location>
</feature>
<evidence type="ECO:0000313" key="2">
    <source>
        <dbReference type="EMBL" id="JAH69704.1"/>
    </source>
</evidence>
<accession>A0A0E9UUY8</accession>
<reference evidence="2" key="1">
    <citation type="submission" date="2014-11" db="EMBL/GenBank/DDBJ databases">
        <authorList>
            <person name="Amaro Gonzalez C."/>
        </authorList>
    </citation>
    <scope>NUCLEOTIDE SEQUENCE</scope>
</reference>
<sequence>MAAMVFTQEFQLFGFLCFLSFSSLCKQYIWALFTTLVFLYSITVAVFSK</sequence>
<name>A0A0E9UUY8_ANGAN</name>
<dbReference type="AlphaFoldDB" id="A0A0E9UUY8"/>
<proteinExistence type="predicted"/>